<dbReference type="AlphaFoldDB" id="A0A0V0TS30"/>
<name>A0A0V0TS30_9BILA</name>
<proteinExistence type="predicted"/>
<dbReference type="OrthoDB" id="5915493at2759"/>
<reference evidence="1 2" key="1">
    <citation type="submission" date="2015-01" db="EMBL/GenBank/DDBJ databases">
        <title>Evolution of Trichinella species and genotypes.</title>
        <authorList>
            <person name="Korhonen P.K."/>
            <person name="Edoardo P."/>
            <person name="Giuseppe L.R."/>
            <person name="Gasser R.B."/>
        </authorList>
    </citation>
    <scope>NUCLEOTIDE SEQUENCE [LARGE SCALE GENOMIC DNA]</scope>
    <source>
        <strain evidence="1">ISS417</strain>
    </source>
</reference>
<protein>
    <submittedName>
        <fullName evidence="1">Uncharacterized protein</fullName>
    </submittedName>
</protein>
<accession>A0A0V0TS30</accession>
<dbReference type="EMBL" id="JYDJ01000159">
    <property type="protein sequence ID" value="KRX41865.1"/>
    <property type="molecule type" value="Genomic_DNA"/>
</dbReference>
<comment type="caution">
    <text evidence="1">The sequence shown here is derived from an EMBL/GenBank/DDBJ whole genome shotgun (WGS) entry which is preliminary data.</text>
</comment>
<dbReference type="Proteomes" id="UP000055048">
    <property type="component" value="Unassembled WGS sequence"/>
</dbReference>
<gene>
    <name evidence="1" type="ORF">T05_132</name>
</gene>
<evidence type="ECO:0000313" key="2">
    <source>
        <dbReference type="Proteomes" id="UP000055048"/>
    </source>
</evidence>
<evidence type="ECO:0000313" key="1">
    <source>
        <dbReference type="EMBL" id="KRX41865.1"/>
    </source>
</evidence>
<keyword evidence="2" id="KW-1185">Reference proteome</keyword>
<sequence length="327" mass="37915">MKHGLCLIPDHIHSDLAESLVKGKINLIKATKQKKRNFAADNLVFVMNYVPGLFYRPASIVILTGGTARRRFQHGDLATDLPMKQKEKNIADIQLPSDDEPSQSASQESSVFVFVTGYVTRQQRNHQQSTWMRNYLFAAFAPLCNLTKRHIFVRLNNMPRKFVNFICISFRIIAASLSAYLYESCWLSKDQLLGYLWALNSRHSKQLEPAATWHKFGNFNLHVTIFFHLLSACIIWQLGKHIPSLKPTCLHDVWFHTFWLSVIHYVLSLTKLTALDTHWQPHLHEHINGFFKFFVITICLYVKPGCRFAQRAHNERSTHRTCITHVE</sequence>
<organism evidence="1 2">
    <name type="scientific">Trichinella murrelli</name>
    <dbReference type="NCBI Taxonomy" id="144512"/>
    <lineage>
        <taxon>Eukaryota</taxon>
        <taxon>Metazoa</taxon>
        <taxon>Ecdysozoa</taxon>
        <taxon>Nematoda</taxon>
        <taxon>Enoplea</taxon>
        <taxon>Dorylaimia</taxon>
        <taxon>Trichinellida</taxon>
        <taxon>Trichinellidae</taxon>
        <taxon>Trichinella</taxon>
    </lineage>
</organism>